<name>A0ABT4XG47_9PSED</name>
<evidence type="ECO:0000256" key="1">
    <source>
        <dbReference type="SAM" id="Phobius"/>
    </source>
</evidence>
<keyword evidence="1" id="KW-0812">Transmembrane</keyword>
<dbReference type="NCBIfam" id="NF047765">
    <property type="entry name" value="LIC_13387_fam"/>
    <property type="match status" value="1"/>
</dbReference>
<keyword evidence="1" id="KW-0472">Membrane</keyword>
<feature type="transmembrane region" description="Helical" evidence="1">
    <location>
        <begin position="104"/>
        <end position="125"/>
    </location>
</feature>
<feature type="transmembrane region" description="Helical" evidence="1">
    <location>
        <begin position="75"/>
        <end position="98"/>
    </location>
</feature>
<dbReference type="EMBL" id="JAQJZJ010000005">
    <property type="protein sequence ID" value="MDA7087151.1"/>
    <property type="molecule type" value="Genomic_DNA"/>
</dbReference>
<evidence type="ECO:0008006" key="4">
    <source>
        <dbReference type="Google" id="ProtNLM"/>
    </source>
</evidence>
<dbReference type="Proteomes" id="UP001212042">
    <property type="component" value="Unassembled WGS sequence"/>
</dbReference>
<sequence length="154" mass="16823">MSFTPTFEEFALSSIALTLAQCLLTASALIIFALGALHLLFTFAGSSLQPRDEALMARMHEIAPKISRETSMWKAWVGFNASHSFGALLFGSVYAYLALVHGRLLFASPYLLSVGLVLLCGYVFLGKRYWFSVPYRGILLATALYVAALIATGF</sequence>
<keyword evidence="1" id="KW-1133">Transmembrane helix</keyword>
<evidence type="ECO:0000313" key="3">
    <source>
        <dbReference type="Proteomes" id="UP001212042"/>
    </source>
</evidence>
<dbReference type="RefSeq" id="WP_271348039.1">
    <property type="nucleotide sequence ID" value="NZ_JAQJZJ010000005.1"/>
</dbReference>
<reference evidence="2 3" key="1">
    <citation type="submission" date="2023-01" db="EMBL/GenBank/DDBJ databases">
        <title>Pseudomonas SA3-5T sp. nov., isolated from tidal flat sediment.</title>
        <authorList>
            <person name="Kim H.S."/>
            <person name="Kim J.-S."/>
            <person name="Suh M.K."/>
            <person name="Eom M.K."/>
            <person name="Lee J.-S."/>
        </authorList>
    </citation>
    <scope>NUCLEOTIDE SEQUENCE [LARGE SCALE GENOMIC DNA]</scope>
    <source>
        <strain evidence="2 3">SA3-5</strain>
    </source>
</reference>
<evidence type="ECO:0000313" key="2">
    <source>
        <dbReference type="EMBL" id="MDA7087151.1"/>
    </source>
</evidence>
<organism evidence="2 3">
    <name type="scientific">Pseudomonas aestuarii</name>
    <dbReference type="NCBI Taxonomy" id="3018340"/>
    <lineage>
        <taxon>Bacteria</taxon>
        <taxon>Pseudomonadati</taxon>
        <taxon>Pseudomonadota</taxon>
        <taxon>Gammaproteobacteria</taxon>
        <taxon>Pseudomonadales</taxon>
        <taxon>Pseudomonadaceae</taxon>
        <taxon>Pseudomonas</taxon>
    </lineage>
</organism>
<accession>A0ABT4XG47</accession>
<gene>
    <name evidence="2" type="ORF">PH586_12230</name>
</gene>
<comment type="caution">
    <text evidence="2">The sequence shown here is derived from an EMBL/GenBank/DDBJ whole genome shotgun (WGS) entry which is preliminary data.</text>
</comment>
<dbReference type="InterPro" id="IPR058068">
    <property type="entry name" value="LIC_13387-like"/>
</dbReference>
<keyword evidence="3" id="KW-1185">Reference proteome</keyword>
<feature type="transmembrane region" description="Helical" evidence="1">
    <location>
        <begin position="12"/>
        <end position="41"/>
    </location>
</feature>
<proteinExistence type="predicted"/>
<feature type="transmembrane region" description="Helical" evidence="1">
    <location>
        <begin position="137"/>
        <end position="153"/>
    </location>
</feature>
<protein>
    <recommendedName>
        <fullName evidence="4">DUF1304 domain-containing protein</fullName>
    </recommendedName>
</protein>